<reference evidence="1 2" key="1">
    <citation type="submission" date="2012-06" db="EMBL/GenBank/DDBJ databases">
        <title>Draft Genome Sequence of Lactobacillus hominis Strain CRBIP 24.179T, isolated from human intestine.</title>
        <authorList>
            <person name="Cousin S."/>
            <person name="Ma L."/>
            <person name="Bizet C."/>
            <person name="Loux V."/>
            <person name="Bouchier C."/>
            <person name="Clermont D."/>
            <person name="Creno S."/>
        </authorList>
    </citation>
    <scope>NUCLEOTIDE SEQUENCE [LARGE SCALE GENOMIC DNA]</scope>
    <source>
        <strain evidence="2">CRBIP 24.179T</strain>
    </source>
</reference>
<protein>
    <recommendedName>
        <fullName evidence="3">Phage protein</fullName>
    </recommendedName>
</protein>
<dbReference type="PATRIC" id="fig|1423758.3.peg.1078"/>
<gene>
    <name evidence="1" type="ORF">BN55_01405</name>
</gene>
<evidence type="ECO:0000313" key="1">
    <source>
        <dbReference type="EMBL" id="CCI81992.1"/>
    </source>
</evidence>
<dbReference type="eggNOG" id="ENOG502ZGD0">
    <property type="taxonomic scope" value="Bacteria"/>
</dbReference>
<dbReference type="OrthoDB" id="2322746at2"/>
<sequence length="120" mass="13420">MSYFNKLRRAIPLLWTDRVTIIGTKPVKHGAITNNEAVTLIKDEPCKIILKNQKAGTQSFYGADEYDAKMIIRNGINIPAGVSVVVTDQNGQVTKYKRASKGYTGYYSHQEVALTREEKA</sequence>
<dbReference type="Proteomes" id="UP000009320">
    <property type="component" value="Unassembled WGS sequence"/>
</dbReference>
<dbReference type="RefSeq" id="WP_008470946.1">
    <property type="nucleotide sequence ID" value="NZ_AYZP01000002.1"/>
</dbReference>
<comment type="caution">
    <text evidence="1">The sequence shown here is derived from an EMBL/GenBank/DDBJ whole genome shotgun (WGS) entry which is preliminary data.</text>
</comment>
<evidence type="ECO:0000313" key="2">
    <source>
        <dbReference type="Proteomes" id="UP000009320"/>
    </source>
</evidence>
<keyword evidence="2" id="KW-1185">Reference proteome</keyword>
<name>I7L6G8_9LACO</name>
<evidence type="ECO:0008006" key="3">
    <source>
        <dbReference type="Google" id="ProtNLM"/>
    </source>
</evidence>
<dbReference type="AlphaFoldDB" id="I7L6G8"/>
<organism evidence="1 2">
    <name type="scientific">Lactobacillus hominis DSM 23910 = CRBIP 24.179</name>
    <dbReference type="NCBI Taxonomy" id="1423758"/>
    <lineage>
        <taxon>Bacteria</taxon>
        <taxon>Bacillati</taxon>
        <taxon>Bacillota</taxon>
        <taxon>Bacilli</taxon>
        <taxon>Lactobacillales</taxon>
        <taxon>Lactobacillaceae</taxon>
        <taxon>Lactobacillus</taxon>
    </lineage>
</organism>
<dbReference type="EMBL" id="CAKE01000012">
    <property type="protein sequence ID" value="CCI81992.1"/>
    <property type="molecule type" value="Genomic_DNA"/>
</dbReference>
<accession>I7L6G8</accession>
<dbReference type="GeneID" id="82847216"/>
<proteinExistence type="predicted"/>
<dbReference type="STRING" id="1423758.FC41_GL001068"/>